<accession>A0ABY4YFY3</accession>
<evidence type="ECO:0000256" key="1">
    <source>
        <dbReference type="SAM" id="MobiDB-lite"/>
    </source>
</evidence>
<feature type="compositionally biased region" description="Basic and acidic residues" evidence="1">
    <location>
        <begin position="681"/>
        <end position="697"/>
    </location>
</feature>
<sequence length="721" mass="76816">MTLPEGHFRLYPSMRPHLTAGSYRFRTSQTMEAKEVGGATRDSGQLPVDDLRTYVEVTSPRYQLPPDQILSTFPPAGSQGAFGSRLPQIVIKRRTLPWERDVAPGTSAKTPWLALVVIAEGEATLELNKSVAECVTPGITLPGAADVSTGNYLAVRRSVINSVLPTRKDVPLLAHVREVDISDTELMMGDDDGVVAVVVANRLPLAARGTDGRKAPVKYLAALISLEGQLDSLLPEAPPPDSWTSDLITVLQVAHAPAVMDQVIMHGGVNPAGPIDVVGGLTGLSLALDPGGQVQPRAVAHAQSYEQAILAPDATTTAYSGSGGWPTDHILDSATVSQVMATDFAHHDVGALIDPMFRYPVLAHWSFTSVGDTTFESLMTNLDSGLVGTPSTGPAPEGRQPLTVVETGHVELPHRTRHGDLTTSWYRGPLSPHPTDTTAPRLPLAHASDQLRIVVPDGREDLSLATAFEIGRLMALAHPSFVDALLRWRQHRFQLARGRSVLQATVDLGLDLDLLATLRDLPHELGLFITRPIVADPMEIIGPPLDLQPAGTDMRVLEELSLTATLPEALATGLAVDADLSLSPGVVLEVVKGQDVWQVSDLGTRVTNGLISEALHGVLDASVTKFAASTLGAEVVHDWIGGGVAWGGFDLDLIDTQLLDLGEVMVGRVGRGGRVIGPQDIRPRDALDDLTDTRTSDTDLTDAGPSGTDLRRSPTRSGDES</sequence>
<dbReference type="EMBL" id="CP099490">
    <property type="protein sequence ID" value="USQ75527.1"/>
    <property type="molecule type" value="Genomic_DNA"/>
</dbReference>
<keyword evidence="3" id="KW-1185">Reference proteome</keyword>
<dbReference type="Proteomes" id="UP001056535">
    <property type="component" value="Chromosome"/>
</dbReference>
<protein>
    <submittedName>
        <fullName evidence="2">Uncharacterized protein</fullName>
    </submittedName>
</protein>
<dbReference type="RefSeq" id="WP_252619953.1">
    <property type="nucleotide sequence ID" value="NZ_CP099490.1"/>
</dbReference>
<reference evidence="2" key="1">
    <citation type="submission" date="2022-06" db="EMBL/GenBank/DDBJ databases">
        <title>Ornithinimicrobium JY.X270.</title>
        <authorList>
            <person name="Huang Y."/>
        </authorList>
    </citation>
    <scope>NUCLEOTIDE SEQUENCE</scope>
    <source>
        <strain evidence="2">JY.X270</strain>
    </source>
</reference>
<evidence type="ECO:0000313" key="2">
    <source>
        <dbReference type="EMBL" id="USQ75527.1"/>
    </source>
</evidence>
<organism evidence="2 3">
    <name type="scientific">Ornithinimicrobium cryptoxanthini</name>
    <dbReference type="NCBI Taxonomy" id="2934161"/>
    <lineage>
        <taxon>Bacteria</taxon>
        <taxon>Bacillati</taxon>
        <taxon>Actinomycetota</taxon>
        <taxon>Actinomycetes</taxon>
        <taxon>Micrococcales</taxon>
        <taxon>Ornithinimicrobiaceae</taxon>
        <taxon>Ornithinimicrobium</taxon>
    </lineage>
</organism>
<feature type="region of interest" description="Disordered" evidence="1">
    <location>
        <begin position="677"/>
        <end position="721"/>
    </location>
</feature>
<feature type="compositionally biased region" description="Basic and acidic residues" evidence="1">
    <location>
        <begin position="709"/>
        <end position="721"/>
    </location>
</feature>
<proteinExistence type="predicted"/>
<name>A0ABY4YFY3_9MICO</name>
<evidence type="ECO:0000313" key="3">
    <source>
        <dbReference type="Proteomes" id="UP001056535"/>
    </source>
</evidence>
<gene>
    <name evidence="2" type="ORF">NF557_13020</name>
</gene>